<proteinExistence type="predicted"/>
<dbReference type="InterPro" id="IPR011051">
    <property type="entry name" value="RmlC_Cupin_sf"/>
</dbReference>
<reference evidence="1 2" key="1">
    <citation type="journal article" date="2014" name="Nature">
        <title>An environmental bacterial taxon with a large and distinct metabolic repertoire.</title>
        <authorList>
            <person name="Wilson M.C."/>
            <person name="Mori T."/>
            <person name="Ruckert C."/>
            <person name="Uria A.R."/>
            <person name="Helf M.J."/>
            <person name="Takada K."/>
            <person name="Gernert C."/>
            <person name="Steffens U.A."/>
            <person name="Heycke N."/>
            <person name="Schmitt S."/>
            <person name="Rinke C."/>
            <person name="Helfrich E.J."/>
            <person name="Brachmann A.O."/>
            <person name="Gurgui C."/>
            <person name="Wakimoto T."/>
            <person name="Kracht M."/>
            <person name="Crusemann M."/>
            <person name="Hentschel U."/>
            <person name="Abe I."/>
            <person name="Matsunaga S."/>
            <person name="Kalinowski J."/>
            <person name="Takeyama H."/>
            <person name="Piel J."/>
        </authorList>
    </citation>
    <scope>NUCLEOTIDE SEQUENCE [LARGE SCALE GENOMIC DNA]</scope>
    <source>
        <strain evidence="2">TSY2</strain>
    </source>
</reference>
<sequence length="113" mass="12298">MAFVRCYTGADGQSHFEDLDLLPPEVERSIEQAAASITFTRSPDGRFSDWHNAPRRQYAIFLSGGQMEVVIGDGTVRRFGPGDAVLFEDLTGQGHTSRSVGGDRLTAIVPLAE</sequence>
<dbReference type="InterPro" id="IPR014710">
    <property type="entry name" value="RmlC-like_jellyroll"/>
</dbReference>
<organism evidence="1 2">
    <name type="scientific">Candidatus Entotheonella gemina</name>
    <dbReference type="NCBI Taxonomy" id="1429439"/>
    <lineage>
        <taxon>Bacteria</taxon>
        <taxon>Pseudomonadati</taxon>
        <taxon>Nitrospinota/Tectimicrobiota group</taxon>
        <taxon>Candidatus Tectimicrobiota</taxon>
        <taxon>Candidatus Entotheonellia</taxon>
        <taxon>Candidatus Entotheonellales</taxon>
        <taxon>Candidatus Entotheonellaceae</taxon>
        <taxon>Candidatus Entotheonella</taxon>
    </lineage>
</organism>
<dbReference type="Gene3D" id="2.60.120.10">
    <property type="entry name" value="Jelly Rolls"/>
    <property type="match status" value="1"/>
</dbReference>
<dbReference type="EMBL" id="AZHX01000485">
    <property type="protein sequence ID" value="ETX07284.1"/>
    <property type="molecule type" value="Genomic_DNA"/>
</dbReference>
<gene>
    <name evidence="1" type="ORF">ETSY2_12070</name>
</gene>
<comment type="caution">
    <text evidence="1">The sequence shown here is derived from an EMBL/GenBank/DDBJ whole genome shotgun (WGS) entry which is preliminary data.</text>
</comment>
<evidence type="ECO:0000313" key="2">
    <source>
        <dbReference type="Proteomes" id="UP000019140"/>
    </source>
</evidence>
<accession>W4MAB1</accession>
<evidence type="ECO:0000313" key="1">
    <source>
        <dbReference type="EMBL" id="ETX07284.1"/>
    </source>
</evidence>
<name>W4MAB1_9BACT</name>
<protein>
    <recommendedName>
        <fullName evidence="3">Cupin 2 conserved barrel domain-containing protein</fullName>
    </recommendedName>
</protein>
<dbReference type="AlphaFoldDB" id="W4MAB1"/>
<dbReference type="HOGENOM" id="CLU_120735_2_0_7"/>
<dbReference type="Proteomes" id="UP000019140">
    <property type="component" value="Unassembled WGS sequence"/>
</dbReference>
<keyword evidence="2" id="KW-1185">Reference proteome</keyword>
<evidence type="ECO:0008006" key="3">
    <source>
        <dbReference type="Google" id="ProtNLM"/>
    </source>
</evidence>
<dbReference type="SUPFAM" id="SSF51182">
    <property type="entry name" value="RmlC-like cupins"/>
    <property type="match status" value="1"/>
</dbReference>